<evidence type="ECO:0000313" key="5">
    <source>
        <dbReference type="Proteomes" id="UP001209746"/>
    </source>
</evidence>
<feature type="transmembrane region" description="Helical" evidence="1">
    <location>
        <begin position="93"/>
        <end position="113"/>
    </location>
</feature>
<keyword evidence="4" id="KW-1185">Reference proteome</keyword>
<protein>
    <submittedName>
        <fullName evidence="3">Uncharacterized protein</fullName>
    </submittedName>
</protein>
<reference evidence="3" key="1">
    <citation type="submission" date="2023-02" db="EMBL/GenBank/DDBJ databases">
        <title>Enrichment on poylsaccharides allowed isolation of novel metabolic and taxonomic groups of Haloarchaea.</title>
        <authorList>
            <person name="Sorokin D.Y."/>
            <person name="Elcheninov A.G."/>
            <person name="Khizhniak T.V."/>
            <person name="Kolganova T.V."/>
            <person name="Kublanov I.V."/>
        </authorList>
    </citation>
    <scope>NUCLEOTIDE SEQUENCE</scope>
    <source>
        <strain evidence="2 4">HArc-curdl5-1</strain>
        <strain evidence="3">HArc-curdl7</strain>
    </source>
</reference>
<feature type="transmembrane region" description="Helical" evidence="1">
    <location>
        <begin position="125"/>
        <end position="149"/>
    </location>
</feature>
<feature type="transmembrane region" description="Helical" evidence="1">
    <location>
        <begin position="60"/>
        <end position="81"/>
    </location>
</feature>
<dbReference type="RefSeq" id="WP_315909044.1">
    <property type="nucleotide sequence ID" value="NZ_JAOPKC010000009.1"/>
</dbReference>
<comment type="caution">
    <text evidence="3">The sequence shown here is derived from an EMBL/GenBank/DDBJ whole genome shotgun (WGS) entry which is preliminary data.</text>
</comment>
<gene>
    <name evidence="3" type="ORF">OB914_09840</name>
    <name evidence="2" type="ORF">OB916_09440</name>
</gene>
<keyword evidence="1" id="KW-0472">Membrane</keyword>
<accession>A0AAE3IBV1</accession>
<proteinExistence type="predicted"/>
<dbReference type="EMBL" id="JAOPKC010000009">
    <property type="protein sequence ID" value="MCU4718285.1"/>
    <property type="molecule type" value="Genomic_DNA"/>
</dbReference>
<evidence type="ECO:0000313" key="4">
    <source>
        <dbReference type="Proteomes" id="UP001208186"/>
    </source>
</evidence>
<evidence type="ECO:0000256" key="1">
    <source>
        <dbReference type="SAM" id="Phobius"/>
    </source>
</evidence>
<evidence type="ECO:0000313" key="3">
    <source>
        <dbReference type="EMBL" id="MCU4727267.1"/>
    </source>
</evidence>
<sequence>MVPAFEKDRFEPSRETARSIGKLLFGAVATVFVLALVTLLPGIDRLLPGTDVSVEALARAIAGLVVAGVLVYTASGLATLVATRVRGELTANAASIGYWLVVLAAVLITHWGLSPLFAGLFGGLLWIYDMAFLLAALGSLLAISVRLYASLDPAADLFAEKVSGGGS</sequence>
<dbReference type="EMBL" id="JAOPKD010000008">
    <property type="protein sequence ID" value="MCU4727267.1"/>
    <property type="molecule type" value="Genomic_DNA"/>
</dbReference>
<dbReference type="Proteomes" id="UP001208186">
    <property type="component" value="Unassembled WGS sequence"/>
</dbReference>
<organism evidence="3 5">
    <name type="scientific">Halapricum hydrolyticum</name>
    <dbReference type="NCBI Taxonomy" id="2979991"/>
    <lineage>
        <taxon>Archaea</taxon>
        <taxon>Methanobacteriati</taxon>
        <taxon>Methanobacteriota</taxon>
        <taxon>Stenosarchaea group</taxon>
        <taxon>Halobacteria</taxon>
        <taxon>Halobacteriales</taxon>
        <taxon>Haloarculaceae</taxon>
        <taxon>Halapricum</taxon>
    </lineage>
</organism>
<name>A0AAE3IBV1_9EURY</name>
<dbReference type="AlphaFoldDB" id="A0AAE3IBV1"/>
<dbReference type="Proteomes" id="UP001209746">
    <property type="component" value="Unassembled WGS sequence"/>
</dbReference>
<feature type="transmembrane region" description="Helical" evidence="1">
    <location>
        <begin position="20"/>
        <end position="40"/>
    </location>
</feature>
<evidence type="ECO:0000313" key="2">
    <source>
        <dbReference type="EMBL" id="MCU4718285.1"/>
    </source>
</evidence>
<keyword evidence="1" id="KW-0812">Transmembrane</keyword>
<keyword evidence="1" id="KW-1133">Transmembrane helix</keyword>